<dbReference type="EMBL" id="JACDXX010000013">
    <property type="protein sequence ID" value="MCB5411098.1"/>
    <property type="molecule type" value="Genomic_DNA"/>
</dbReference>
<dbReference type="SUPFAM" id="SSF55781">
    <property type="entry name" value="GAF domain-like"/>
    <property type="match status" value="1"/>
</dbReference>
<dbReference type="SMART" id="SM00267">
    <property type="entry name" value="GGDEF"/>
    <property type="match status" value="1"/>
</dbReference>
<dbReference type="InterPro" id="IPR000160">
    <property type="entry name" value="GGDEF_dom"/>
</dbReference>
<dbReference type="EC" id="2.7.7.65" evidence="1"/>
<sequence>MAALRRYEILDTEPEQEFDDIVSLVKSIFHTRYASITLIDIDRQWNKATAGAERREYPRRQTFCDHTIRGSGPMAISNALHDSRFQHLDAVTGDASIRSYLGVPLTSPDGYNIGAICVFDTEMREFSEAEKAVLQNFSKVVISQLELRLIARQDSLTGSLTRRAFLERLDREIATGATATLLMLDVDHFKAVNDTYGHSTGDEVLKAVATTARRNLRRGDSFGRLGGEEFGILLSGTDGADALHLAERLRSDLAGRRHAMIDNGVVTLSLGVAEHRPGETRDEWLLRADQALYAAKSSGRNRSVLAR</sequence>
<evidence type="ECO:0000256" key="1">
    <source>
        <dbReference type="ARBA" id="ARBA00012528"/>
    </source>
</evidence>
<dbReference type="InterPro" id="IPR029787">
    <property type="entry name" value="Nucleotide_cyclase"/>
</dbReference>
<accession>A0ABS8CP06</accession>
<dbReference type="SUPFAM" id="SSF55073">
    <property type="entry name" value="Nucleotide cyclase"/>
    <property type="match status" value="1"/>
</dbReference>
<dbReference type="Gene3D" id="3.30.70.270">
    <property type="match status" value="1"/>
</dbReference>
<dbReference type="InterPro" id="IPR003018">
    <property type="entry name" value="GAF"/>
</dbReference>
<comment type="catalytic activity">
    <reaction evidence="2">
        <text>2 GTP = 3',3'-c-di-GMP + 2 diphosphate</text>
        <dbReference type="Rhea" id="RHEA:24898"/>
        <dbReference type="ChEBI" id="CHEBI:33019"/>
        <dbReference type="ChEBI" id="CHEBI:37565"/>
        <dbReference type="ChEBI" id="CHEBI:58805"/>
        <dbReference type="EC" id="2.7.7.65"/>
    </reaction>
</comment>
<keyword evidence="5" id="KW-1185">Reference proteome</keyword>
<evidence type="ECO:0000256" key="2">
    <source>
        <dbReference type="ARBA" id="ARBA00034247"/>
    </source>
</evidence>
<dbReference type="PANTHER" id="PTHR45138:SF9">
    <property type="entry name" value="DIGUANYLATE CYCLASE DGCM-RELATED"/>
    <property type="match status" value="1"/>
</dbReference>
<dbReference type="InterPro" id="IPR050469">
    <property type="entry name" value="Diguanylate_Cyclase"/>
</dbReference>
<evidence type="ECO:0000259" key="3">
    <source>
        <dbReference type="PROSITE" id="PS50887"/>
    </source>
</evidence>
<evidence type="ECO:0000313" key="4">
    <source>
        <dbReference type="EMBL" id="MCB5411098.1"/>
    </source>
</evidence>
<proteinExistence type="predicted"/>
<dbReference type="NCBIfam" id="TIGR00254">
    <property type="entry name" value="GGDEF"/>
    <property type="match status" value="1"/>
</dbReference>
<dbReference type="CDD" id="cd01949">
    <property type="entry name" value="GGDEF"/>
    <property type="match status" value="1"/>
</dbReference>
<dbReference type="Gene3D" id="3.30.450.40">
    <property type="match status" value="1"/>
</dbReference>
<dbReference type="PROSITE" id="PS50887">
    <property type="entry name" value="GGDEF"/>
    <property type="match status" value="1"/>
</dbReference>
<evidence type="ECO:0000313" key="5">
    <source>
        <dbReference type="Proteomes" id="UP001198571"/>
    </source>
</evidence>
<comment type="caution">
    <text evidence="4">The sequence shown here is derived from an EMBL/GenBank/DDBJ whole genome shotgun (WGS) entry which is preliminary data.</text>
</comment>
<dbReference type="InterPro" id="IPR043128">
    <property type="entry name" value="Rev_trsase/Diguanyl_cyclase"/>
</dbReference>
<dbReference type="Pfam" id="PF01590">
    <property type="entry name" value="GAF"/>
    <property type="match status" value="1"/>
</dbReference>
<organism evidence="4 5">
    <name type="scientific">Pseudogemmobacter faecipullorum</name>
    <dbReference type="NCBI Taxonomy" id="2755041"/>
    <lineage>
        <taxon>Bacteria</taxon>
        <taxon>Pseudomonadati</taxon>
        <taxon>Pseudomonadota</taxon>
        <taxon>Alphaproteobacteria</taxon>
        <taxon>Rhodobacterales</taxon>
        <taxon>Paracoccaceae</taxon>
        <taxon>Pseudogemmobacter</taxon>
    </lineage>
</organism>
<feature type="domain" description="GGDEF" evidence="3">
    <location>
        <begin position="177"/>
        <end position="307"/>
    </location>
</feature>
<dbReference type="Proteomes" id="UP001198571">
    <property type="component" value="Unassembled WGS sequence"/>
</dbReference>
<name>A0ABS8CP06_9RHOB</name>
<dbReference type="PANTHER" id="PTHR45138">
    <property type="entry name" value="REGULATORY COMPONENTS OF SENSORY TRANSDUCTION SYSTEM"/>
    <property type="match status" value="1"/>
</dbReference>
<dbReference type="Pfam" id="PF00990">
    <property type="entry name" value="GGDEF"/>
    <property type="match status" value="1"/>
</dbReference>
<protein>
    <recommendedName>
        <fullName evidence="1">diguanylate cyclase</fullName>
        <ecNumber evidence="1">2.7.7.65</ecNumber>
    </recommendedName>
</protein>
<reference evidence="4 5" key="1">
    <citation type="submission" date="2020-07" db="EMBL/GenBank/DDBJ databases">
        <title>Pseudogemmobacter sp. nov., isolated from poultry manure in Taiwan.</title>
        <authorList>
            <person name="Lin S.-Y."/>
            <person name="Tang Y.-S."/>
            <person name="Young C.-C."/>
        </authorList>
    </citation>
    <scope>NUCLEOTIDE SEQUENCE [LARGE SCALE GENOMIC DNA]</scope>
    <source>
        <strain evidence="4 5">CC-YST710</strain>
    </source>
</reference>
<dbReference type="InterPro" id="IPR029016">
    <property type="entry name" value="GAF-like_dom_sf"/>
</dbReference>
<gene>
    <name evidence="4" type="ORF">H0485_13970</name>
</gene>
<dbReference type="SMART" id="SM00065">
    <property type="entry name" value="GAF"/>
    <property type="match status" value="1"/>
</dbReference>